<comment type="caution">
    <text evidence="1">The sequence shown here is derived from an EMBL/GenBank/DDBJ whole genome shotgun (WGS) entry which is preliminary data.</text>
</comment>
<evidence type="ECO:0000313" key="2">
    <source>
        <dbReference type="Proteomes" id="UP001207468"/>
    </source>
</evidence>
<dbReference type="EMBL" id="JAGFNK010000054">
    <property type="protein sequence ID" value="KAI9509879.1"/>
    <property type="molecule type" value="Genomic_DNA"/>
</dbReference>
<name>A0ACC0UFN6_9AGAM</name>
<accession>A0ACC0UFN6</accession>
<organism evidence="1 2">
    <name type="scientific">Russula earlei</name>
    <dbReference type="NCBI Taxonomy" id="71964"/>
    <lineage>
        <taxon>Eukaryota</taxon>
        <taxon>Fungi</taxon>
        <taxon>Dikarya</taxon>
        <taxon>Basidiomycota</taxon>
        <taxon>Agaricomycotina</taxon>
        <taxon>Agaricomycetes</taxon>
        <taxon>Russulales</taxon>
        <taxon>Russulaceae</taxon>
        <taxon>Russula</taxon>
    </lineage>
</organism>
<gene>
    <name evidence="1" type="ORF">F5148DRAFT_1275057</name>
</gene>
<evidence type="ECO:0000313" key="1">
    <source>
        <dbReference type="EMBL" id="KAI9509879.1"/>
    </source>
</evidence>
<protein>
    <submittedName>
        <fullName evidence="1">WD40-repeat-containing domain protein</fullName>
    </submittedName>
</protein>
<proteinExistence type="predicted"/>
<keyword evidence="2" id="KW-1185">Reference proteome</keyword>
<dbReference type="Proteomes" id="UP001207468">
    <property type="component" value="Unassembled WGS sequence"/>
</dbReference>
<sequence>MPASSTGSSSGKSPMGIVPDDNLRTELASASPQPGFASTSRLDAVSRNLFAPFKHRKRDSHKILADLIMTPKMMAHAQTVSVRPRGIGTTSTRPTLDFATIGRTPLRLGLGARRTTSRELEVVETASEILATALPDALPDDEMGRPSLLRGFEATVPSADSARARRRATRNVDAPRLGLKRLSLGARGLMAEEAESEEDLVVVARERGHRGRKKRGRESLSANKVFGREELDRQTREIGRDKENLHVRRSLLHNDIAEITAKIEALDGIRTKLEEDLLKLQEDELELDDELLMVQERLELEGSRSGSVHSSFMASSRRRKGPAFLPSEHDELPPGIAFMTLECGSTPITALDFSEPYGTLITSSLEDAHPRVWDLLSGEEIGRLRGHTGTVKTLQVEAHICATGATDGTVRLWDLRRVDDDAESSEWDLSDVLEETEEEGDHTDSGNGDSPVEEQSRIRPNGTRLNRTPKEDTSGPCVRVLAGHSKAVTALYFENDTLVTGASDKTLRQWDLATGQCVMTMDILWAISHPSSTMSAGHLAGFPVAGTFAVPTPPYADGSWDLYQDFLGAVQSWEYALVSGSGDGAVRMWDMRTGQAHRTLLGHTGPVTCLQFDEIHVVSGSLDKSVRIWDLRTGGITETIKYDHGVTALQFDSRKVISAAGENGVKIYNRTSMQYSTLSTNGHIRPVEKVRYMDRYLLSGGRDAAVKIWAL</sequence>
<reference evidence="1" key="1">
    <citation type="submission" date="2021-03" db="EMBL/GenBank/DDBJ databases">
        <title>Evolutionary priming and transition to the ectomycorrhizal habit in an iconic lineage of mushroom-forming fungi: is preadaptation a requirement?</title>
        <authorList>
            <consortium name="DOE Joint Genome Institute"/>
            <person name="Looney B.P."/>
            <person name="Miyauchi S."/>
            <person name="Morin E."/>
            <person name="Drula E."/>
            <person name="Courty P.E."/>
            <person name="Chicoki N."/>
            <person name="Fauchery L."/>
            <person name="Kohler A."/>
            <person name="Kuo A."/>
            <person name="LaButti K."/>
            <person name="Pangilinan J."/>
            <person name="Lipzen A."/>
            <person name="Riley R."/>
            <person name="Andreopoulos W."/>
            <person name="He G."/>
            <person name="Johnson J."/>
            <person name="Barry K.W."/>
            <person name="Grigoriev I.V."/>
            <person name="Nagy L."/>
            <person name="Hibbett D."/>
            <person name="Henrissat B."/>
            <person name="Matheny P.B."/>
            <person name="Labbe J."/>
            <person name="Martin A.F."/>
        </authorList>
    </citation>
    <scope>NUCLEOTIDE SEQUENCE</scope>
    <source>
        <strain evidence="1">BPL698</strain>
    </source>
</reference>